<dbReference type="Proteomes" id="UP001500542">
    <property type="component" value="Unassembled WGS sequence"/>
</dbReference>
<evidence type="ECO:0000256" key="1">
    <source>
        <dbReference type="SAM" id="MobiDB-lite"/>
    </source>
</evidence>
<feature type="compositionally biased region" description="Polar residues" evidence="1">
    <location>
        <begin position="850"/>
        <end position="870"/>
    </location>
</feature>
<evidence type="ECO:0000313" key="2">
    <source>
        <dbReference type="EMBL" id="GAA0930298.1"/>
    </source>
</evidence>
<reference evidence="3" key="1">
    <citation type="journal article" date="2019" name="Int. J. Syst. Evol. Microbiol.">
        <title>The Global Catalogue of Microorganisms (GCM) 10K type strain sequencing project: providing services to taxonomists for standard genome sequencing and annotation.</title>
        <authorList>
            <consortium name="The Broad Institute Genomics Platform"/>
            <consortium name="The Broad Institute Genome Sequencing Center for Infectious Disease"/>
            <person name="Wu L."/>
            <person name="Ma J."/>
        </authorList>
    </citation>
    <scope>NUCLEOTIDE SEQUENCE [LARGE SCALE GENOMIC DNA]</scope>
    <source>
        <strain evidence="3">JCM 10977</strain>
    </source>
</reference>
<protein>
    <recommendedName>
        <fullName evidence="4">WD40 repeat protein</fullName>
    </recommendedName>
</protein>
<dbReference type="InterPro" id="IPR011659">
    <property type="entry name" value="WD40"/>
</dbReference>
<gene>
    <name evidence="2" type="ORF">GCM10009554_13270</name>
</gene>
<dbReference type="InterPro" id="IPR013783">
    <property type="entry name" value="Ig-like_fold"/>
</dbReference>
<proteinExistence type="predicted"/>
<evidence type="ECO:0008006" key="4">
    <source>
        <dbReference type="Google" id="ProtNLM"/>
    </source>
</evidence>
<dbReference type="Gene3D" id="2.120.10.30">
    <property type="entry name" value="TolB, C-terminal domain"/>
    <property type="match status" value="3"/>
</dbReference>
<organism evidence="2 3">
    <name type="scientific">Kribbella koreensis</name>
    <dbReference type="NCBI Taxonomy" id="57909"/>
    <lineage>
        <taxon>Bacteria</taxon>
        <taxon>Bacillati</taxon>
        <taxon>Actinomycetota</taxon>
        <taxon>Actinomycetes</taxon>
        <taxon>Propionibacteriales</taxon>
        <taxon>Kribbellaceae</taxon>
        <taxon>Kribbella</taxon>
    </lineage>
</organism>
<sequence length="1973" mass="203821">MLPEPCGWGHCAVGQTLLPRRRRGALCPPDRHDGLLVGVSRIPRVPTAIVAAAALLTAGLAVLSFGRNASAAQETPDFVLASSGLGNAFSYRSAISSDGRYVAYQSIESDKLKLRLRDVTSDQTFELPTNDTEASTPSVSGDAGLVSFIGDVAGGTQSQPKDPDIYVVDRRTPDAPKVKPVTETANDLPYQRMVHCAINTGDGDDSGCEPQLSRDGTTLVAPVVQSVDSPRLSLGIPGMNLNTDRGLLPMMDNFYLGESTLTVTNKGTLPIVYPETGPTIEGPGFSVQSTTCANTLAAGASCTVTVHSDAVGQCGSQNFGQLRLPATTSGGQTAVSLLDFGQCLLLKAFPPPAQAAAAPDCTGPSQYKWGLPIGDDPTVASEGHPIRVFGVGAVPANELGITALNIQNYSDTPQVPLLTSPGCQLKLVLPADADPATSCKPGEPIAPQTGCTAYVEYMFPDVAPFLGTLRVAGSATYRISGHATRRAVAAWRDPGAAGNFGPAQLVSVQGTDNVAMDATGPTVSANGRWVGFTSVASLGRPDVDPNAAQSPTQVYLHDTDADGDGTHKPGQTVLASLKADGSLPLTADEGSVSDDGSRIAFTSWEPTTGAPNQDHFKQVYVRDRATSRSILASAGPDGTSADEWTDNPRLSGDGGTVVYRSGASNLGVGDLAGGRIIARDLTKDLAGGRGANELISVRADGLGRNGSDRFPSVSQDGTQVAFASNDSMLTSDNTNGDNDPDVYHARRSGSVTIAPDPLDFGTVKVGAASGTQPLTLTNDRLAPVRFAKPDLYNPREFSLAGDQCTGMILRPGQSCSYLLTFHPAYVGPRSERFAADTDGGAQPTYVQTTLQGAGSSDARTPGETSHVSTNEGRHTDPSISDNGQFVAYKTSPENPDAPAEQINVKDQATKQITQFASHDRVGPTTISADGTRVGYNAVDSAAQPGDGKRHRTMVADKAGTHPISGTETDLRYQRSAECNRREAGDSDRQCRPALSGDGKTVAYPAHLDPRANWLKLEVSTGSQDPVDVYDVIDFGTSSAGQKLTVTTDRPIRFTGPPTTDPDSGFIVADGSTCTGVLEAGASCTAELYHQACGGKLTGVLRLQGATPDGQTAIPLMSDDTCIHLTGGEVDKPKVRAADCTPIPPAPYTPYASGGGKTNADNPLVSDSSEVGTANYMATVVGGVATDQTLKFQSGCDFGLVQVTEPDPDKPKPCVNGQVLPANTTCTAVIGFRPEAADVSSATLYASGGTSTLYRFTSRGFQDVVLTRTDPAGDGSFSGPVRIGSRDDAGQPIDGTEPSLSADGRYLAFASSAIIGRPAGFSDQVYRRDLVSGRTILVSQMPDGEVSTKGAFAPSLSASGDRVAFVTDGYRNHGFAAKSKPTAREAYVARKKAAAVKADDNPLYYPSEVWARDIGSGKTVLVSAASGKPTTEGDGFSWDPSLSDDGSTVGYTSTADDLVTEAGNNGDAVYVRNLDPDFSGAAVAERFNERVSLTADGAVPQDEGDSDAAALSSDGAFTAFDSTSKLAGTDTDDYRDVYVRRRPAQLVIEPVSVNFGGVQVGKTSSARELMVRNLGPGPVAAGPSKVDPPFAAGTHVCKVTLHRGESCTVDARFVPVVAGTVNGVLTLPSTQGYLAGPSVSAGLTGTGTTVPPVAGFSVVPGKLAFGSSEAGKAGPASKVTLRNTGQVALSVAAGLTSAGDFGVDDTACTTLMPGATCDFPVSFVARKAGARVGSILFRPRSQDPLVKSPADVTVGLSGVGVGKPGAAVASMTVTPKLLVFGPQILTTASAPQAVVVTNTGNVPLNVSGLTAARDFTAATAVACRTLLPGQACQVAVRFVPRALGTQAGAVMVSATATGAAAPFPALVRMSGATAVPTLVVEPPVVRPGQIVLATGTNFPPGQAAVLAWKNGLGTQKVVADKAGRFQDAVLVFRRDVLGQRFLTATMAAQPVPVLSAPVLVMPLGPQPPNFVLRW</sequence>
<feature type="region of interest" description="Disordered" evidence="1">
    <location>
        <begin position="850"/>
        <end position="899"/>
    </location>
</feature>
<dbReference type="InterPro" id="IPR011042">
    <property type="entry name" value="6-blade_b-propeller_TolB-like"/>
</dbReference>
<accession>A0ABP4A548</accession>
<dbReference type="Pfam" id="PF07676">
    <property type="entry name" value="PD40"/>
    <property type="match status" value="2"/>
</dbReference>
<evidence type="ECO:0000313" key="3">
    <source>
        <dbReference type="Proteomes" id="UP001500542"/>
    </source>
</evidence>
<comment type="caution">
    <text evidence="2">The sequence shown here is derived from an EMBL/GenBank/DDBJ whole genome shotgun (WGS) entry which is preliminary data.</text>
</comment>
<dbReference type="SUPFAM" id="SSF82171">
    <property type="entry name" value="DPP6 N-terminal domain-like"/>
    <property type="match status" value="3"/>
</dbReference>
<keyword evidence="3" id="KW-1185">Reference proteome</keyword>
<dbReference type="NCBIfam" id="NF012200">
    <property type="entry name" value="choice_anch_D"/>
    <property type="match status" value="4"/>
</dbReference>
<dbReference type="SUPFAM" id="SSF50993">
    <property type="entry name" value="Peptidase/esterase 'gauge' domain"/>
    <property type="match status" value="1"/>
</dbReference>
<name>A0ABP4A548_9ACTN</name>
<dbReference type="EMBL" id="BAAAHK010000003">
    <property type="protein sequence ID" value="GAA0930298.1"/>
    <property type="molecule type" value="Genomic_DNA"/>
</dbReference>
<feature type="region of interest" description="Disordered" evidence="1">
    <location>
        <begin position="1274"/>
        <end position="1296"/>
    </location>
</feature>
<dbReference type="Gene3D" id="2.60.40.10">
    <property type="entry name" value="Immunoglobulins"/>
    <property type="match status" value="5"/>
</dbReference>